<evidence type="ECO:0000256" key="1">
    <source>
        <dbReference type="SAM" id="MobiDB-lite"/>
    </source>
</evidence>
<dbReference type="SUPFAM" id="SSF51905">
    <property type="entry name" value="FAD/NAD(P)-binding domain"/>
    <property type="match status" value="1"/>
</dbReference>
<protein>
    <recommendedName>
        <fullName evidence="2">Amine oxidase domain-containing protein</fullName>
    </recommendedName>
</protein>
<dbReference type="AlphaFoldDB" id="A0A1X1ZJ11"/>
<proteinExistence type="predicted"/>
<dbReference type="PRINTS" id="PR00419">
    <property type="entry name" value="ADXRDTASE"/>
</dbReference>
<comment type="caution">
    <text evidence="3">The sequence shown here is derived from an EMBL/GenBank/DDBJ whole genome shotgun (WGS) entry which is preliminary data.</text>
</comment>
<sequence length="484" mass="53798">MTREPRGTVAVVGAGLAGLTAAYRLQQRGFDVTVFEARERVGGRVWTVRKGDYIMDLGAAFYLGTYRESIDLIHELGLGPLFTEVPVWGVMPRQGDKHLLDYGKLLRTGVTTRALSTRSKLKALKLLRPMLKARGSLGYHSYDQVAELDTETVREYFRRGLNDELLQWAGRPLVSSTWVADDGDTSIALLLWTIRNMLVSTMYNLRPGVSALPEELAWRLRVRLQHSVDHVANTGAAVEVTFTPASGGRQATESFDACVIATQAQYALAMYPQMDDNHRALYETTRYRRLGSICLGLSQRPNDPATYYMVSPHEDPNTIAVIADHAKAPGRAPEGKGLLTVLLSHEYLERTLSLTDEEVLEYAIDRARCYYGDVVDTVEEHAVARWPESVPVMDKGRFARIAHFQKRLDWTSRVQFASDLDRISGLNGALVSGQEAANRIMNAVLAPRPHPILVGGRREPISQVANAARGSEASRKATRPRARA</sequence>
<dbReference type="Gene3D" id="3.50.50.60">
    <property type="entry name" value="FAD/NAD(P)-binding domain"/>
    <property type="match status" value="1"/>
</dbReference>
<dbReference type="InterPro" id="IPR036188">
    <property type="entry name" value="FAD/NAD-bd_sf"/>
</dbReference>
<name>A0A1X1ZJ11_9MYCO</name>
<keyword evidence="4" id="KW-1185">Reference proteome</keyword>
<dbReference type="RefSeq" id="WP_085079173.1">
    <property type="nucleotide sequence ID" value="NZ_JACKRZ010000369.1"/>
</dbReference>
<evidence type="ECO:0000313" key="4">
    <source>
        <dbReference type="Proteomes" id="UP000193529"/>
    </source>
</evidence>
<reference evidence="3 4" key="1">
    <citation type="submission" date="2016-01" db="EMBL/GenBank/DDBJ databases">
        <title>The new phylogeny of the genus Mycobacterium.</title>
        <authorList>
            <person name="Tarcisio F."/>
            <person name="Conor M."/>
            <person name="Antonella G."/>
            <person name="Elisabetta G."/>
            <person name="Giulia F.S."/>
            <person name="Sara T."/>
            <person name="Anna F."/>
            <person name="Clotilde B."/>
            <person name="Roberto B."/>
            <person name="Veronica D.S."/>
            <person name="Fabio R."/>
            <person name="Monica P."/>
            <person name="Olivier J."/>
            <person name="Enrico T."/>
            <person name="Nicola S."/>
        </authorList>
    </citation>
    <scope>NUCLEOTIDE SEQUENCE [LARGE SCALE GENOMIC DNA]</scope>
    <source>
        <strain evidence="3 4">DSM 44572</strain>
    </source>
</reference>
<dbReference type="GO" id="GO:0016491">
    <property type="term" value="F:oxidoreductase activity"/>
    <property type="evidence" value="ECO:0007669"/>
    <property type="project" value="InterPro"/>
</dbReference>
<dbReference type="Pfam" id="PF01593">
    <property type="entry name" value="Amino_oxidase"/>
    <property type="match status" value="1"/>
</dbReference>
<gene>
    <name evidence="3" type="ORF">AWC19_12150</name>
</gene>
<dbReference type="OrthoDB" id="337830at2"/>
<dbReference type="InterPro" id="IPR050464">
    <property type="entry name" value="Zeta_carotene_desat/Oxidored"/>
</dbReference>
<feature type="region of interest" description="Disordered" evidence="1">
    <location>
        <begin position="463"/>
        <end position="484"/>
    </location>
</feature>
<dbReference type="EMBL" id="LQPJ01000109">
    <property type="protein sequence ID" value="ORW23302.1"/>
    <property type="molecule type" value="Genomic_DNA"/>
</dbReference>
<dbReference type="InterPro" id="IPR002937">
    <property type="entry name" value="Amino_oxidase"/>
</dbReference>
<feature type="domain" description="Amine oxidase" evidence="2">
    <location>
        <begin position="16"/>
        <end position="441"/>
    </location>
</feature>
<dbReference type="PANTHER" id="PTHR42923">
    <property type="entry name" value="PROTOPORPHYRINOGEN OXIDASE"/>
    <property type="match status" value="1"/>
</dbReference>
<evidence type="ECO:0000259" key="2">
    <source>
        <dbReference type="Pfam" id="PF01593"/>
    </source>
</evidence>
<dbReference type="PANTHER" id="PTHR42923:SF3">
    <property type="entry name" value="PROTOPORPHYRINOGEN OXIDASE"/>
    <property type="match status" value="1"/>
</dbReference>
<dbReference type="STRING" id="153971.AWC19_12150"/>
<evidence type="ECO:0000313" key="3">
    <source>
        <dbReference type="EMBL" id="ORW23302.1"/>
    </source>
</evidence>
<accession>A0A1X1ZJ11</accession>
<dbReference type="Proteomes" id="UP000193529">
    <property type="component" value="Unassembled WGS sequence"/>
</dbReference>
<dbReference type="SUPFAM" id="SSF54373">
    <property type="entry name" value="FAD-linked reductases, C-terminal domain"/>
    <property type="match status" value="1"/>
</dbReference>
<organism evidence="3 4">
    <name type="scientific">Mycobacterium palustre</name>
    <dbReference type="NCBI Taxonomy" id="153971"/>
    <lineage>
        <taxon>Bacteria</taxon>
        <taxon>Bacillati</taxon>
        <taxon>Actinomycetota</taxon>
        <taxon>Actinomycetes</taxon>
        <taxon>Mycobacteriales</taxon>
        <taxon>Mycobacteriaceae</taxon>
        <taxon>Mycobacterium</taxon>
        <taxon>Mycobacterium simiae complex</taxon>
    </lineage>
</organism>